<name>A0AA41UM71_9BACT</name>
<dbReference type="EMBL" id="JALJRB010000047">
    <property type="protein sequence ID" value="MCJ8503127.1"/>
    <property type="molecule type" value="Genomic_DNA"/>
</dbReference>
<feature type="region of interest" description="Disordered" evidence="1">
    <location>
        <begin position="1"/>
        <end position="61"/>
    </location>
</feature>
<accession>A0AA41UM71</accession>
<evidence type="ECO:0000313" key="3">
    <source>
        <dbReference type="Proteomes" id="UP001165427"/>
    </source>
</evidence>
<keyword evidence="3" id="KW-1185">Reference proteome</keyword>
<evidence type="ECO:0000256" key="1">
    <source>
        <dbReference type="SAM" id="MobiDB-lite"/>
    </source>
</evidence>
<sequence length="198" mass="20777">MVSALDKPFTSFGGDGGFRPKPNIHGPVADSAAGGTPQSKESFLSLSLTRPDGSAAGPEGHRDSAALLEAARAEAMARGRREGREEAARMALAALNPALKQLADNGAAVTRESDALSDVTAAAVMEFAQSVAAKILEATPTVTLEQLGTSEDELRATIAREHAITLPITPAQRDRLKTLMAEEGLPWPANRKVKIGRE</sequence>
<reference evidence="2" key="1">
    <citation type="submission" date="2022-04" db="EMBL/GenBank/DDBJ databases">
        <title>Desulfatitalea alkaliphila sp. nov., a novel anaerobic sulfate-reducing bacterium isolated from terrestrial mud volcano, Taman Peninsula, Russia.</title>
        <authorList>
            <person name="Khomyakova M.A."/>
            <person name="Merkel A.Y."/>
            <person name="Slobodkin A.I."/>
        </authorList>
    </citation>
    <scope>NUCLEOTIDE SEQUENCE</scope>
    <source>
        <strain evidence="2">M08but</strain>
    </source>
</reference>
<organism evidence="2 3">
    <name type="scientific">Desulfatitalea alkaliphila</name>
    <dbReference type="NCBI Taxonomy" id="2929485"/>
    <lineage>
        <taxon>Bacteria</taxon>
        <taxon>Pseudomonadati</taxon>
        <taxon>Thermodesulfobacteriota</taxon>
        <taxon>Desulfobacteria</taxon>
        <taxon>Desulfobacterales</taxon>
        <taxon>Desulfosarcinaceae</taxon>
        <taxon>Desulfatitalea</taxon>
    </lineage>
</organism>
<dbReference type="RefSeq" id="WP_246915021.1">
    <property type="nucleotide sequence ID" value="NZ_JALJRB010000047.1"/>
</dbReference>
<comment type="caution">
    <text evidence="2">The sequence shown here is derived from an EMBL/GenBank/DDBJ whole genome shotgun (WGS) entry which is preliminary data.</text>
</comment>
<gene>
    <name evidence="2" type="ORF">MRX98_21320</name>
</gene>
<evidence type="ECO:0000313" key="2">
    <source>
        <dbReference type="EMBL" id="MCJ8503127.1"/>
    </source>
</evidence>
<feature type="compositionally biased region" description="Polar residues" evidence="1">
    <location>
        <begin position="36"/>
        <end position="48"/>
    </location>
</feature>
<dbReference type="AlphaFoldDB" id="A0AA41UM71"/>
<dbReference type="Proteomes" id="UP001165427">
    <property type="component" value="Unassembled WGS sequence"/>
</dbReference>
<protein>
    <submittedName>
        <fullName evidence="2">Uncharacterized protein</fullName>
    </submittedName>
</protein>
<proteinExistence type="predicted"/>